<sequence length="718" mass="80690">MRYRYLKPLRDQPTESRLYVVQQTAFDLPMEATIAAHVSASLNNFRNLLAVVEVHDSLQDGLNEERDSRLSQLSRQVIQNEFSRFKVWAGNIGAHRSGRTSLDYRLRDSSNIRGQAANLLQDLSESLNDATAIYRGERVPWDQETPDQHDLDGYEEDEELMSGLAAPTGLTELSQISSDITEVINCLFRLTVSIQNPAPHDRFKRRNWVDTSYFEERDIAHVRDMFPSCTRVDSERLGKAISRRRQYFKYREIHHQKMAHGLDGAGDDDDGAQSTVASSIPKHLKNRDSTNTQPQQPLLDEDNVSVSAWTDTTFGDSLITGDRPRIPALPATASDGSFECPFCYMLISVTTSRGWAKHVLADLRPYICLSPDCAMSKTDYEGRHEWMQHVLGNHWRSWNCVYCADQFDSAIELRTHFVEVHPEAGLQQGVEVMVKTGEKPKALNTPSKCPFCQQHIASAKEYSRHVGRHQRDLALFALPNIQSDSLVEHTTDSDSDDADEVLPKNSPPLPPLRPTLRSPSPFSFDDKQPRPTLGDGTLISYLDGHRLEDPASESGDDSDKVQLHDSVKALELITSDDLQTLEDGAHLPGPASDLDTNQQFALLMEKAGWNSLPEEAKRQMLAYPADKKLSLLEQAHRASLRHRELAPDATGKKIPLDATWTKIPRSLVSVEVLERAGVRYEARPTSVAVLGKLTAEQIDEFARQTIEVRNSRAGMCHP</sequence>
<accession>A0AA40ESU0</accession>
<reference evidence="3" key="1">
    <citation type="submission" date="2023-06" db="EMBL/GenBank/DDBJ databases">
        <title>Genome-scale phylogeny and comparative genomics of the fungal order Sordariales.</title>
        <authorList>
            <consortium name="Lawrence Berkeley National Laboratory"/>
            <person name="Hensen N."/>
            <person name="Bonometti L."/>
            <person name="Westerberg I."/>
            <person name="Brannstrom I.O."/>
            <person name="Guillou S."/>
            <person name="Cros-Aarteil S."/>
            <person name="Calhoun S."/>
            <person name="Haridas S."/>
            <person name="Kuo A."/>
            <person name="Mondo S."/>
            <person name="Pangilinan J."/>
            <person name="Riley R."/>
            <person name="Labutti K."/>
            <person name="Andreopoulos B."/>
            <person name="Lipzen A."/>
            <person name="Chen C."/>
            <person name="Yanf M."/>
            <person name="Daum C."/>
            <person name="Ng V."/>
            <person name="Clum A."/>
            <person name="Steindorff A."/>
            <person name="Ohm R."/>
            <person name="Martin F."/>
            <person name="Silar P."/>
            <person name="Natvig D."/>
            <person name="Lalanne C."/>
            <person name="Gautier V."/>
            <person name="Ament-Velasquez S.L."/>
            <person name="Kruys A."/>
            <person name="Hutchinson M.I."/>
            <person name="Powell A.J."/>
            <person name="Barry K."/>
            <person name="Miller A.N."/>
            <person name="Grigoriev I.V."/>
            <person name="Debuchy R."/>
            <person name="Gladieux P."/>
            <person name="Thoren M.H."/>
            <person name="Johannesson H."/>
        </authorList>
    </citation>
    <scope>NUCLEOTIDE SEQUENCE</scope>
    <source>
        <strain evidence="3">CBS 540.89</strain>
    </source>
</reference>
<comment type="caution">
    <text evidence="3">The sequence shown here is derived from an EMBL/GenBank/DDBJ whole genome shotgun (WGS) entry which is preliminary data.</text>
</comment>
<dbReference type="InterPro" id="IPR058925">
    <property type="entry name" value="zf-C2H2_AcuF"/>
</dbReference>
<evidence type="ECO:0000256" key="1">
    <source>
        <dbReference type="SAM" id="MobiDB-lite"/>
    </source>
</evidence>
<evidence type="ECO:0000313" key="3">
    <source>
        <dbReference type="EMBL" id="KAK0744888.1"/>
    </source>
</evidence>
<organism evidence="3 4">
    <name type="scientific">Apiosordaria backusii</name>
    <dbReference type="NCBI Taxonomy" id="314023"/>
    <lineage>
        <taxon>Eukaryota</taxon>
        <taxon>Fungi</taxon>
        <taxon>Dikarya</taxon>
        <taxon>Ascomycota</taxon>
        <taxon>Pezizomycotina</taxon>
        <taxon>Sordariomycetes</taxon>
        <taxon>Sordariomycetidae</taxon>
        <taxon>Sordariales</taxon>
        <taxon>Lasiosphaeriaceae</taxon>
        <taxon>Apiosordaria</taxon>
    </lineage>
</organism>
<evidence type="ECO:0000259" key="2">
    <source>
        <dbReference type="PROSITE" id="PS00028"/>
    </source>
</evidence>
<dbReference type="Pfam" id="PF26118">
    <property type="entry name" value="DUF8035"/>
    <property type="match status" value="1"/>
</dbReference>
<protein>
    <recommendedName>
        <fullName evidence="2">C2H2-type domain-containing protein</fullName>
    </recommendedName>
</protein>
<dbReference type="PROSITE" id="PS00028">
    <property type="entry name" value="ZINC_FINGER_C2H2_1"/>
    <property type="match status" value="1"/>
</dbReference>
<feature type="compositionally biased region" description="Low complexity" evidence="1">
    <location>
        <begin position="514"/>
        <end position="523"/>
    </location>
</feature>
<dbReference type="Proteomes" id="UP001172159">
    <property type="component" value="Unassembled WGS sequence"/>
</dbReference>
<feature type="region of interest" description="Disordered" evidence="1">
    <location>
        <begin position="487"/>
        <end position="538"/>
    </location>
</feature>
<dbReference type="EMBL" id="JAUKTV010000002">
    <property type="protein sequence ID" value="KAK0744888.1"/>
    <property type="molecule type" value="Genomic_DNA"/>
</dbReference>
<feature type="domain" description="C2H2-type" evidence="2">
    <location>
        <begin position="400"/>
        <end position="421"/>
    </location>
</feature>
<dbReference type="SMART" id="SM00355">
    <property type="entry name" value="ZnF_C2H2"/>
    <property type="match status" value="3"/>
</dbReference>
<keyword evidence="4" id="KW-1185">Reference proteome</keyword>
<feature type="region of interest" description="Disordered" evidence="1">
    <location>
        <begin position="260"/>
        <end position="302"/>
    </location>
</feature>
<dbReference type="PANTHER" id="PTHR35391:SF7">
    <property type="entry name" value="C2H2-TYPE DOMAIN-CONTAINING PROTEIN"/>
    <property type="match status" value="1"/>
</dbReference>
<dbReference type="InterPro" id="IPR013087">
    <property type="entry name" value="Znf_C2H2_type"/>
</dbReference>
<gene>
    <name evidence="3" type="ORF">B0T21DRAFT_94707</name>
</gene>
<dbReference type="Gene3D" id="3.30.160.60">
    <property type="entry name" value="Classic Zinc Finger"/>
    <property type="match status" value="1"/>
</dbReference>
<evidence type="ECO:0000313" key="4">
    <source>
        <dbReference type="Proteomes" id="UP001172159"/>
    </source>
</evidence>
<dbReference type="Pfam" id="PF26082">
    <property type="entry name" value="zf-C2H2_AcuF"/>
    <property type="match status" value="1"/>
</dbReference>
<name>A0AA40ESU0_9PEZI</name>
<dbReference type="InterPro" id="IPR058348">
    <property type="entry name" value="DUF8035"/>
</dbReference>
<dbReference type="AlphaFoldDB" id="A0AA40ESU0"/>
<proteinExistence type="predicted"/>
<dbReference type="PANTHER" id="PTHR35391">
    <property type="entry name" value="C2H2-TYPE DOMAIN-CONTAINING PROTEIN-RELATED"/>
    <property type="match status" value="1"/>
</dbReference>